<reference evidence="2" key="3">
    <citation type="submission" date="2017-04" db="EMBL/GenBank/DDBJ databases">
        <title>Population genomics of picophytoplankton unveils novel chromosome hypervariability.</title>
        <authorList>
            <consortium name="DOE Joint Genome Institute"/>
            <person name="Blanc-Mathieu R."/>
            <person name="Krasovec M."/>
            <person name="Hebrard M."/>
            <person name="Yau S."/>
            <person name="Desgranges E."/>
            <person name="Martin J."/>
            <person name="Schackwitz W."/>
            <person name="Kuo A."/>
            <person name="Salin G."/>
            <person name="Donnadieu C."/>
            <person name="Desdevises Y."/>
            <person name="Sanchez-Ferandin S."/>
            <person name="Moreau H."/>
            <person name="Rivals E."/>
            <person name="Grigoriev I.V."/>
            <person name="Grimsley N."/>
            <person name="Eyre-Walker A."/>
            <person name="Piganeau G."/>
        </authorList>
    </citation>
    <scope>NUCLEOTIDE SEQUENCE [LARGE SCALE GENOMIC DNA]</scope>
    <source>
        <strain evidence="2">RCC 1115</strain>
    </source>
</reference>
<dbReference type="InterPro" id="IPR036291">
    <property type="entry name" value="NAD(P)-bd_dom_sf"/>
</dbReference>
<reference evidence="1 3" key="1">
    <citation type="journal article" date="2006" name="Proc. Natl. Acad. Sci. U.S.A.">
        <title>Genome analysis of the smallest free-living eukaryote Ostreococcus tauri unveils many unique features.</title>
        <authorList>
            <person name="Derelle E."/>
            <person name="Ferraz C."/>
            <person name="Rombauts S."/>
            <person name="Rouze P."/>
            <person name="Worden A.Z."/>
            <person name="Robbens S."/>
            <person name="Partensky F."/>
            <person name="Degroeve S."/>
            <person name="Echeynie S."/>
            <person name="Cooke R."/>
            <person name="Saeys Y."/>
            <person name="Wuyts J."/>
            <person name="Jabbari K."/>
            <person name="Bowler C."/>
            <person name="Panaud O."/>
            <person name="Piegu B."/>
            <person name="Ball S.G."/>
            <person name="Ral J.-P."/>
            <person name="Bouget F.-Y."/>
            <person name="Piganeau G."/>
            <person name="De Baets B."/>
            <person name="Picard A."/>
            <person name="Delseny M."/>
            <person name="Demaille J."/>
            <person name="Van de Peer Y."/>
            <person name="Moreau H."/>
        </authorList>
    </citation>
    <scope>NUCLEOTIDE SEQUENCE [LARGE SCALE GENOMIC DNA]</scope>
    <source>
        <strain evidence="1 3">OTTH0595</strain>
    </source>
</reference>
<dbReference type="EMBL" id="CAID01000010">
    <property type="protein sequence ID" value="CAL56164.1"/>
    <property type="molecule type" value="Genomic_DNA"/>
</dbReference>
<dbReference type="OrthoDB" id="417891at2759"/>
<name>Q00ZW8_OSTTA</name>
<dbReference type="InterPro" id="IPR002347">
    <property type="entry name" value="SDR_fam"/>
</dbReference>
<accession>A0A1Y5I813</accession>
<reference evidence="1" key="2">
    <citation type="journal article" date="2014" name="BMC Genomics">
        <title>An improved genome of the model marine alga Ostreococcus tauri unfolds by assessing Illumina de novo assemblies.</title>
        <authorList>
            <person name="Blanc-Mathieu R."/>
            <person name="Verhelst B."/>
            <person name="Derelle E."/>
            <person name="Rombauts S."/>
            <person name="Bouget F.Y."/>
            <person name="Carre I."/>
            <person name="Chateau A."/>
            <person name="Eyre-Walker A."/>
            <person name="Grimsley N."/>
            <person name="Moreau H."/>
            <person name="Piegu B."/>
            <person name="Rivals E."/>
            <person name="Schackwitz W."/>
            <person name="Van de Peer Y."/>
            <person name="Piganeau G."/>
        </authorList>
    </citation>
    <scope>NUCLEOTIDE SEQUENCE</scope>
    <source>
        <strain evidence="1">RCC4221</strain>
    </source>
</reference>
<accession>A0A454XN33</accession>
<accession>Q00ZW8</accession>
<dbReference type="Proteomes" id="UP000009170">
    <property type="component" value="Unassembled WGS sequence"/>
</dbReference>
<organism evidence="1 3">
    <name type="scientific">Ostreococcus tauri</name>
    <name type="common">Marine green alga</name>
    <dbReference type="NCBI Taxonomy" id="70448"/>
    <lineage>
        <taxon>Eukaryota</taxon>
        <taxon>Viridiplantae</taxon>
        <taxon>Chlorophyta</taxon>
        <taxon>Mamiellophyceae</taxon>
        <taxon>Mamiellales</taxon>
        <taxon>Bathycoccaceae</taxon>
        <taxon>Ostreococcus</taxon>
    </lineage>
</organism>
<dbReference type="AlphaFoldDB" id="Q00ZW8"/>
<gene>
    <name evidence="2" type="ORF">BE221DRAFT_80991</name>
    <name evidence="1" type="ORF">OT_ostta10g02040</name>
</gene>
<dbReference type="InParanoid" id="Q00ZW8"/>
<dbReference type="STRING" id="70448.Q00ZW8"/>
<dbReference type="PRINTS" id="PR00081">
    <property type="entry name" value="GDHRDH"/>
</dbReference>
<protein>
    <submittedName>
        <fullName evidence="1">Short-chain dehydrogenase/reductase SDR</fullName>
    </submittedName>
</protein>
<dbReference type="PANTHER" id="PTHR42808:SF4">
    <property type="entry name" value="SHORT CHAIN DEHYDROGENASE"/>
    <property type="match status" value="1"/>
</dbReference>
<dbReference type="OMA" id="WWSSVAN"/>
<dbReference type="InterPro" id="IPR051935">
    <property type="entry name" value="HSDL2"/>
</dbReference>
<keyword evidence="3" id="KW-1185">Reference proteome</keyword>
<sequence length="304" mass="32581">MPLPEPGAELAGRVAVVTGASRGIGRAVALALARAGARVVCAAKSGGATSTSSLPGDVHGVARECGNGSIGVVTNVLDERSMIACVETAVRTFGRVDILVNNASALWWQDIEDTPTKKYDLINGVNSRGSFIMTRECMRVMKKGGYGRVINMGPPIPDASRFREYETKTAYYISKCGMTMVALGAAAEGRKHGITGNSLWPATIVESLASENFQLGERDNWRKADILADCVVQLCLDGNTTGQMLIDDEYLRTRGAVDEDFVKYRCNPDVEPPRLLAPGSSVAGWDVRRGDVKALAKDKARSKL</sequence>
<evidence type="ECO:0000313" key="2">
    <source>
        <dbReference type="EMBL" id="OUS43302.1"/>
    </source>
</evidence>
<proteinExistence type="predicted"/>
<dbReference type="RefSeq" id="XP_003081640.1">
    <property type="nucleotide sequence ID" value="XM_003081592.1"/>
</dbReference>
<dbReference type="PANTHER" id="PTHR42808">
    <property type="entry name" value="HYDROXYSTEROID DEHYDROGENASE-LIKE PROTEIN 2"/>
    <property type="match status" value="1"/>
</dbReference>
<dbReference type="Gene3D" id="3.40.50.720">
    <property type="entry name" value="NAD(P)-binding Rossmann-like Domain"/>
    <property type="match status" value="1"/>
</dbReference>
<dbReference type="Pfam" id="PF00106">
    <property type="entry name" value="adh_short"/>
    <property type="match status" value="1"/>
</dbReference>
<dbReference type="SUPFAM" id="SSF51735">
    <property type="entry name" value="NAD(P)-binding Rossmann-fold domains"/>
    <property type="match status" value="1"/>
</dbReference>
<dbReference type="Proteomes" id="UP000195557">
    <property type="component" value="Unassembled WGS sequence"/>
</dbReference>
<dbReference type="EMBL" id="KZ155832">
    <property type="protein sequence ID" value="OUS43302.1"/>
    <property type="molecule type" value="Genomic_DNA"/>
</dbReference>
<evidence type="ECO:0000313" key="3">
    <source>
        <dbReference type="Proteomes" id="UP000009170"/>
    </source>
</evidence>
<evidence type="ECO:0000313" key="1">
    <source>
        <dbReference type="EMBL" id="CAL56164.1"/>
    </source>
</evidence>
<dbReference type="GeneID" id="9832180"/>
<dbReference type="KEGG" id="ota:OT_ostta10g02040"/>